<dbReference type="EMBL" id="CP035758">
    <property type="protein sequence ID" value="QBD83286.1"/>
    <property type="molecule type" value="Genomic_DNA"/>
</dbReference>
<sequence>MDIHAYLQRLHYQGPLEPTLQTLQALHTAHMLAVPFENLSLHYHQPIVLQEEALYEKVVKRRRGGFCYELNGLFAVLLRALGFDVTMVSASMAHSADEFGPEIDHPTLLVHLAEDWLADVGNGDSFRSPLRLQVDLEHIEGEQAYRLQRNHPYWIMQKRTAAGLWETEYRFTLQPHSLSDFIERCHYYQTSPESHFTHNRICSLAMPTGRITLKDLRLITTIHGNKEERILSSEEDFLNTLAERFGVVL</sequence>
<accession>A0A4P6K6N9</accession>
<dbReference type="Gene3D" id="2.40.128.150">
    <property type="entry name" value="Cysteine proteinases"/>
    <property type="match status" value="1"/>
</dbReference>
<dbReference type="PANTHER" id="PTHR11786:SF0">
    <property type="entry name" value="ARYLAMINE N-ACETYLTRANSFERASE 4-RELATED"/>
    <property type="match status" value="1"/>
</dbReference>
<keyword evidence="3" id="KW-0808">Transferase</keyword>
<comment type="similarity">
    <text evidence="1 2">Belongs to the arylamine N-acetyltransferase family.</text>
</comment>
<dbReference type="AlphaFoldDB" id="A0A4P6K6N9"/>
<reference evidence="3 4" key="1">
    <citation type="submission" date="2019-01" db="EMBL/GenBank/DDBJ databases">
        <title>Ktedonosporobacter rubrisoli SCAWS-G2.</title>
        <authorList>
            <person name="Huang Y."/>
            <person name="Yan B."/>
        </authorList>
    </citation>
    <scope>NUCLEOTIDE SEQUENCE [LARGE SCALE GENOMIC DNA]</scope>
    <source>
        <strain evidence="3 4">SCAWS-G2</strain>
    </source>
</reference>
<evidence type="ECO:0000313" key="4">
    <source>
        <dbReference type="Proteomes" id="UP000290365"/>
    </source>
</evidence>
<dbReference type="Proteomes" id="UP000290365">
    <property type="component" value="Chromosome"/>
</dbReference>
<dbReference type="RefSeq" id="WP_129894352.1">
    <property type="nucleotide sequence ID" value="NZ_CP035758.1"/>
</dbReference>
<evidence type="ECO:0000313" key="3">
    <source>
        <dbReference type="EMBL" id="QBD83286.1"/>
    </source>
</evidence>
<evidence type="ECO:0000256" key="2">
    <source>
        <dbReference type="RuleBase" id="RU003452"/>
    </source>
</evidence>
<evidence type="ECO:0000256" key="1">
    <source>
        <dbReference type="ARBA" id="ARBA00006547"/>
    </source>
</evidence>
<name>A0A4P6K6N9_KTERU</name>
<dbReference type="OrthoDB" id="7181050at2"/>
<dbReference type="InterPro" id="IPR001447">
    <property type="entry name" value="Arylamine_N-AcTrfase"/>
</dbReference>
<proteinExistence type="inferred from homology"/>
<protein>
    <submittedName>
        <fullName evidence="3">Arylamine N-acetyltransferase</fullName>
    </submittedName>
</protein>
<dbReference type="Pfam" id="PF00797">
    <property type="entry name" value="Acetyltransf_2"/>
    <property type="match status" value="1"/>
</dbReference>
<dbReference type="Gene3D" id="3.30.2140.10">
    <property type="entry name" value="Arylamine N-acetyltransferase"/>
    <property type="match status" value="1"/>
</dbReference>
<gene>
    <name evidence="3" type="ORF">EPA93_47925</name>
</gene>
<dbReference type="PANTHER" id="PTHR11786">
    <property type="entry name" value="N-HYDROXYARYLAMINE O-ACETYLTRANSFERASE"/>
    <property type="match status" value="1"/>
</dbReference>
<organism evidence="3 4">
    <name type="scientific">Ktedonosporobacter rubrisoli</name>
    <dbReference type="NCBI Taxonomy" id="2509675"/>
    <lineage>
        <taxon>Bacteria</taxon>
        <taxon>Bacillati</taxon>
        <taxon>Chloroflexota</taxon>
        <taxon>Ktedonobacteria</taxon>
        <taxon>Ktedonobacterales</taxon>
        <taxon>Ktedonosporobacteraceae</taxon>
        <taxon>Ktedonosporobacter</taxon>
    </lineage>
</organism>
<dbReference type="GO" id="GO:0016407">
    <property type="term" value="F:acetyltransferase activity"/>
    <property type="evidence" value="ECO:0007669"/>
    <property type="project" value="InterPro"/>
</dbReference>
<dbReference type="KEGG" id="kbs:EPA93_47925"/>
<keyword evidence="4" id="KW-1185">Reference proteome</keyword>
<dbReference type="PRINTS" id="PR01543">
    <property type="entry name" value="ANATRNSFRASE"/>
</dbReference>
<dbReference type="InterPro" id="IPR038765">
    <property type="entry name" value="Papain-like_cys_pep_sf"/>
</dbReference>
<dbReference type="SUPFAM" id="SSF54001">
    <property type="entry name" value="Cysteine proteinases"/>
    <property type="match status" value="1"/>
</dbReference>